<accession>J0WZX5</accession>
<dbReference type="EMBL" id="AGZS01000006">
    <property type="protein sequence ID" value="EJD64666.1"/>
    <property type="molecule type" value="Genomic_DNA"/>
</dbReference>
<evidence type="ECO:0000313" key="3">
    <source>
        <dbReference type="Proteomes" id="UP000006415"/>
    </source>
</evidence>
<protein>
    <recommendedName>
        <fullName evidence="1">Tc1-like transposase DDE domain-containing protein</fullName>
    </recommendedName>
</protein>
<keyword evidence="3" id="KW-1185">Reference proteome</keyword>
<gene>
    <name evidence="2" type="ORF">HMPREF9156_01161</name>
</gene>
<reference evidence="2 3" key="1">
    <citation type="submission" date="2012-01" db="EMBL/GenBank/DDBJ databases">
        <title>The Genome Sequence of Scardovia wiggsiae F0424.</title>
        <authorList>
            <consortium name="The Broad Institute Genome Sequencing Platform"/>
            <person name="Earl A."/>
            <person name="Ward D."/>
            <person name="Feldgarden M."/>
            <person name="Gevers D."/>
            <person name="Izard J."/>
            <person name="Ganesan A."/>
            <person name="Baranova O.V."/>
            <person name="Blanton J.M."/>
            <person name="Tanner A.C."/>
            <person name="Mathney J."/>
            <person name="Dewhirst F.E."/>
            <person name="Young S.K."/>
            <person name="Zeng Q."/>
            <person name="Gargeya S."/>
            <person name="Fitzgerald M."/>
            <person name="Haas B."/>
            <person name="Abouelleil A."/>
            <person name="Alvarado L."/>
            <person name="Arachchi H.M."/>
            <person name="Berlin A."/>
            <person name="Chapman S.B."/>
            <person name="Gearin G."/>
            <person name="Goldberg J."/>
            <person name="Griggs A."/>
            <person name="Gujja S."/>
            <person name="Hansen M."/>
            <person name="Heiman D."/>
            <person name="Howarth C."/>
            <person name="Larimer J."/>
            <person name="Lui A."/>
            <person name="MacDonald P.J.P."/>
            <person name="McCowen C."/>
            <person name="Montmayeur A."/>
            <person name="Murphy C."/>
            <person name="Neiman D."/>
            <person name="Pearson M."/>
            <person name="Priest M."/>
            <person name="Roberts A."/>
            <person name="Saif S."/>
            <person name="Shea T."/>
            <person name="Sisk P."/>
            <person name="Stolte C."/>
            <person name="Sykes S."/>
            <person name="Wortman J."/>
            <person name="Nusbaum C."/>
            <person name="Birren B."/>
        </authorList>
    </citation>
    <scope>NUCLEOTIDE SEQUENCE [LARGE SCALE GENOMIC DNA]</scope>
    <source>
        <strain evidence="2 3">F0424</strain>
    </source>
</reference>
<comment type="caution">
    <text evidence="2">The sequence shown here is derived from an EMBL/GenBank/DDBJ whole genome shotgun (WGS) entry which is preliminary data.</text>
</comment>
<organism evidence="2 3">
    <name type="scientific">Scardovia wiggsiae F0424</name>
    <dbReference type="NCBI Taxonomy" id="857290"/>
    <lineage>
        <taxon>Bacteria</taxon>
        <taxon>Bacillati</taxon>
        <taxon>Actinomycetota</taxon>
        <taxon>Actinomycetes</taxon>
        <taxon>Bifidobacteriales</taxon>
        <taxon>Bifidobacteriaceae</taxon>
        <taxon>Scardovia</taxon>
    </lineage>
</organism>
<evidence type="ECO:0000259" key="1">
    <source>
        <dbReference type="Pfam" id="PF13358"/>
    </source>
</evidence>
<dbReference type="GO" id="GO:0003676">
    <property type="term" value="F:nucleic acid binding"/>
    <property type="evidence" value="ECO:0007669"/>
    <property type="project" value="InterPro"/>
</dbReference>
<dbReference type="HOGENOM" id="CLU_056788_6_1_11"/>
<sequence length="126" mass="14716">MTKPARFNYETVIASIREFITAHPVPEGKRYALVMGNAPWHKKVIRLVETEEQPEYEDIRKSVAFVKLPLYSPDLNPIEQVWRITRRENTHNVFFSNIKNLAETVENAFLAWAKPNQQLVTLCSFK</sequence>
<name>J0WZX5_9BIFI</name>
<dbReference type="eggNOG" id="COG3335">
    <property type="taxonomic scope" value="Bacteria"/>
</dbReference>
<proteinExistence type="predicted"/>
<dbReference type="Gene3D" id="3.30.420.10">
    <property type="entry name" value="Ribonuclease H-like superfamily/Ribonuclease H"/>
    <property type="match status" value="1"/>
</dbReference>
<dbReference type="InterPro" id="IPR036397">
    <property type="entry name" value="RNaseH_sf"/>
</dbReference>
<dbReference type="InterPro" id="IPR038717">
    <property type="entry name" value="Tc1-like_DDE_dom"/>
</dbReference>
<feature type="domain" description="Tc1-like transposase DDE" evidence="1">
    <location>
        <begin position="4"/>
        <end position="101"/>
    </location>
</feature>
<dbReference type="Pfam" id="PF13358">
    <property type="entry name" value="DDE_3"/>
    <property type="match status" value="1"/>
</dbReference>
<dbReference type="AlphaFoldDB" id="J0WZX5"/>
<dbReference type="Proteomes" id="UP000006415">
    <property type="component" value="Unassembled WGS sequence"/>
</dbReference>
<evidence type="ECO:0000313" key="2">
    <source>
        <dbReference type="EMBL" id="EJD64666.1"/>
    </source>
</evidence>
<dbReference type="STRING" id="857290.HMPREF9156_01161"/>